<dbReference type="GeneID" id="5026129"/>
<proteinExistence type="predicted"/>
<evidence type="ECO:0000256" key="1">
    <source>
        <dbReference type="SAM" id="Coils"/>
    </source>
</evidence>
<dbReference type="RefSeq" id="XP_001440344.1">
    <property type="nucleotide sequence ID" value="XM_001440307.1"/>
</dbReference>
<reference evidence="2 3" key="1">
    <citation type="journal article" date="2006" name="Nature">
        <title>Global trends of whole-genome duplications revealed by the ciliate Paramecium tetraurelia.</title>
        <authorList>
            <consortium name="Genoscope"/>
            <person name="Aury J.-M."/>
            <person name="Jaillon O."/>
            <person name="Duret L."/>
            <person name="Noel B."/>
            <person name="Jubin C."/>
            <person name="Porcel B.M."/>
            <person name="Segurens B."/>
            <person name="Daubin V."/>
            <person name="Anthouard V."/>
            <person name="Aiach N."/>
            <person name="Arnaiz O."/>
            <person name="Billaut A."/>
            <person name="Beisson J."/>
            <person name="Blanc I."/>
            <person name="Bouhouche K."/>
            <person name="Camara F."/>
            <person name="Duharcourt S."/>
            <person name="Guigo R."/>
            <person name="Gogendeau D."/>
            <person name="Katinka M."/>
            <person name="Keller A.-M."/>
            <person name="Kissmehl R."/>
            <person name="Klotz C."/>
            <person name="Koll F."/>
            <person name="Le Moue A."/>
            <person name="Lepere C."/>
            <person name="Malinsky S."/>
            <person name="Nowacki M."/>
            <person name="Nowak J.K."/>
            <person name="Plattner H."/>
            <person name="Poulain J."/>
            <person name="Ruiz F."/>
            <person name="Serrano V."/>
            <person name="Zagulski M."/>
            <person name="Dessen P."/>
            <person name="Betermier M."/>
            <person name="Weissenbach J."/>
            <person name="Scarpelli C."/>
            <person name="Schachter V."/>
            <person name="Sperling L."/>
            <person name="Meyer E."/>
            <person name="Cohen J."/>
            <person name="Wincker P."/>
        </authorList>
    </citation>
    <scope>NUCLEOTIDE SEQUENCE [LARGE SCALE GENOMIC DNA]</scope>
    <source>
        <strain evidence="2 3">Stock d4-2</strain>
    </source>
</reference>
<feature type="coiled-coil region" evidence="1">
    <location>
        <begin position="78"/>
        <end position="105"/>
    </location>
</feature>
<protein>
    <recommendedName>
        <fullName evidence="4">t-SNARE coiled-coil homology domain-containing protein</fullName>
    </recommendedName>
</protein>
<accession>A0CQ80</accession>
<evidence type="ECO:0000313" key="2">
    <source>
        <dbReference type="EMBL" id="CAK72947.1"/>
    </source>
</evidence>
<evidence type="ECO:0008006" key="4">
    <source>
        <dbReference type="Google" id="ProtNLM"/>
    </source>
</evidence>
<keyword evidence="3" id="KW-1185">Reference proteome</keyword>
<evidence type="ECO:0000313" key="3">
    <source>
        <dbReference type="Proteomes" id="UP000000600"/>
    </source>
</evidence>
<gene>
    <name evidence="2" type="ORF">GSPATT00009295001</name>
</gene>
<dbReference type="AlphaFoldDB" id="A0CQ80"/>
<dbReference type="InParanoid" id="A0CQ80"/>
<dbReference type="KEGG" id="ptm:GSPATT00009295001"/>
<name>A0CQ80_PARTE</name>
<keyword evidence="1" id="KW-0175">Coiled coil</keyword>
<dbReference type="EMBL" id="CT868141">
    <property type="protein sequence ID" value="CAK72947.1"/>
    <property type="molecule type" value="Genomic_DNA"/>
</dbReference>
<dbReference type="Proteomes" id="UP000000600">
    <property type="component" value="Unassembled WGS sequence"/>
</dbReference>
<sequence length="110" mass="13104">MGNRLPNQENQACIDHHNISQNQENRCRIQKKINMKLKLNQKSLKVFSLNHRLEQEVQVNDIQKLQEQQEDKEVQELIDLANNDFDDLSDQMNKLNCQLEDLQNDLDKYI</sequence>
<dbReference type="HOGENOM" id="CLU_2175956_0_0_1"/>
<organism evidence="2 3">
    <name type="scientific">Paramecium tetraurelia</name>
    <dbReference type="NCBI Taxonomy" id="5888"/>
    <lineage>
        <taxon>Eukaryota</taxon>
        <taxon>Sar</taxon>
        <taxon>Alveolata</taxon>
        <taxon>Ciliophora</taxon>
        <taxon>Intramacronucleata</taxon>
        <taxon>Oligohymenophorea</taxon>
        <taxon>Peniculida</taxon>
        <taxon>Parameciidae</taxon>
        <taxon>Paramecium</taxon>
    </lineage>
</organism>